<dbReference type="SUPFAM" id="SSF53448">
    <property type="entry name" value="Nucleotide-diphospho-sugar transferases"/>
    <property type="match status" value="1"/>
</dbReference>
<organism evidence="1 2">
    <name type="scientific">Chryseolinea soli</name>
    <dbReference type="NCBI Taxonomy" id="2321403"/>
    <lineage>
        <taxon>Bacteria</taxon>
        <taxon>Pseudomonadati</taxon>
        <taxon>Bacteroidota</taxon>
        <taxon>Cytophagia</taxon>
        <taxon>Cytophagales</taxon>
        <taxon>Fulvivirgaceae</taxon>
        <taxon>Chryseolinea</taxon>
    </lineage>
</organism>
<keyword evidence="2" id="KW-1185">Reference proteome</keyword>
<dbReference type="AlphaFoldDB" id="A0A385SK88"/>
<gene>
    <name evidence="1" type="ORF">D4L85_12365</name>
</gene>
<name>A0A385SK88_9BACT</name>
<accession>A0A385SK88</accession>
<protein>
    <submittedName>
        <fullName evidence="1">Glycosyl transferase</fullName>
    </submittedName>
</protein>
<evidence type="ECO:0000313" key="1">
    <source>
        <dbReference type="EMBL" id="AYB31322.1"/>
    </source>
</evidence>
<dbReference type="Proteomes" id="UP000266183">
    <property type="component" value="Chromosome"/>
</dbReference>
<evidence type="ECO:0000313" key="2">
    <source>
        <dbReference type="Proteomes" id="UP000266183"/>
    </source>
</evidence>
<dbReference type="EMBL" id="CP032382">
    <property type="protein sequence ID" value="AYB31322.1"/>
    <property type="molecule type" value="Genomic_DNA"/>
</dbReference>
<reference evidence="2" key="1">
    <citation type="submission" date="2018-09" db="EMBL/GenBank/DDBJ databases">
        <title>Chryseolinea sp. KIS68-18 isolated from soil.</title>
        <authorList>
            <person name="Weon H.-Y."/>
            <person name="Kwon S.-W."/>
            <person name="Lee S.A."/>
        </authorList>
    </citation>
    <scope>NUCLEOTIDE SEQUENCE [LARGE SCALE GENOMIC DNA]</scope>
    <source>
        <strain evidence="2">KIS68-18</strain>
    </source>
</reference>
<proteinExistence type="predicted"/>
<dbReference type="GO" id="GO:0016740">
    <property type="term" value="F:transferase activity"/>
    <property type="evidence" value="ECO:0007669"/>
    <property type="project" value="UniProtKB-KW"/>
</dbReference>
<keyword evidence="1" id="KW-0808">Transferase</keyword>
<dbReference type="Gene3D" id="3.90.550.10">
    <property type="entry name" value="Spore Coat Polysaccharide Biosynthesis Protein SpsA, Chain A"/>
    <property type="match status" value="1"/>
</dbReference>
<dbReference type="KEGG" id="chk:D4L85_12365"/>
<dbReference type="OrthoDB" id="186344at2"/>
<dbReference type="InterPro" id="IPR029044">
    <property type="entry name" value="Nucleotide-diphossugar_trans"/>
</dbReference>
<sequence length="338" mass="40359">MNITAFTICSTNYFAHARVLAKSWLQHHSDTSFYVFLVDELHAGVNYRFDERVVVIPIADVNIPTFDTLVQQYNIVELNTAVKPDVFFYLFERKGCQKVVYLDPDIKVYDRFDELSSALDQYSIIVTPHFTTPIDDGESTTDFRMLGSGLFNLGFIALSRIDAVRPFLTWWRDRLYKYCYYDLTRGMFYDQVWCNYVTVFFENYFILKDPGYNMANWNFHERRLSKTGSGNFRVNEKYPLYFFHFSGFRFEEPLKFSRYHSRYTFASRPDLREIYEDYHTDLGDNEAASLAKIPCVYYERHKQYKTKEQEQAYRQLTWRAKATLWLTARARTLYARIK</sequence>
<dbReference type="RefSeq" id="WP_119754593.1">
    <property type="nucleotide sequence ID" value="NZ_CP032382.1"/>
</dbReference>